<dbReference type="PANTHER" id="PTHR36926">
    <property type="entry name" value="COLICIN V PRODUCTION PROTEIN"/>
    <property type="match status" value="1"/>
</dbReference>
<evidence type="ECO:0000313" key="7">
    <source>
        <dbReference type="EMBL" id="SSY80891.1"/>
    </source>
</evidence>
<evidence type="ECO:0000256" key="3">
    <source>
        <dbReference type="ARBA" id="ARBA00022989"/>
    </source>
</evidence>
<name>A0A376BVL8_9NEIS</name>
<feature type="compositionally biased region" description="Polar residues" evidence="5">
    <location>
        <begin position="209"/>
        <end position="227"/>
    </location>
</feature>
<accession>A0A376BVL8</accession>
<evidence type="ECO:0000256" key="5">
    <source>
        <dbReference type="SAM" id="MobiDB-lite"/>
    </source>
</evidence>
<protein>
    <submittedName>
        <fullName evidence="7">Colicin V production protein</fullName>
    </submittedName>
</protein>
<reference evidence="7 8" key="1">
    <citation type="submission" date="2018-06" db="EMBL/GenBank/DDBJ databases">
        <authorList>
            <consortium name="Pathogen Informatics"/>
            <person name="Doyle S."/>
        </authorList>
    </citation>
    <scope>NUCLEOTIDE SEQUENCE [LARGE SCALE GENOMIC DNA]</scope>
    <source>
        <strain evidence="7 8">NCTC10283</strain>
    </source>
</reference>
<dbReference type="InterPro" id="IPR052719">
    <property type="entry name" value="CvpA-like"/>
</dbReference>
<dbReference type="GO" id="GO:0009403">
    <property type="term" value="P:toxin biosynthetic process"/>
    <property type="evidence" value="ECO:0007669"/>
    <property type="project" value="InterPro"/>
</dbReference>
<proteinExistence type="predicted"/>
<dbReference type="OrthoDB" id="9810601at2"/>
<feature type="transmembrane region" description="Helical" evidence="6">
    <location>
        <begin position="107"/>
        <end position="130"/>
    </location>
</feature>
<feature type="compositionally biased region" description="Basic residues" evidence="5">
    <location>
        <begin position="195"/>
        <end position="204"/>
    </location>
</feature>
<evidence type="ECO:0000313" key="8">
    <source>
        <dbReference type="Proteomes" id="UP000254209"/>
    </source>
</evidence>
<keyword evidence="2 6" id="KW-0812">Transmembrane</keyword>
<keyword evidence="4 6" id="KW-0472">Membrane</keyword>
<dbReference type="RefSeq" id="WP_051968366.1">
    <property type="nucleotide sequence ID" value="NZ_CP091519.2"/>
</dbReference>
<dbReference type="STRING" id="1120980.GCA_000745955_00218"/>
<keyword evidence="8" id="KW-1185">Reference proteome</keyword>
<feature type="transmembrane region" description="Helical" evidence="6">
    <location>
        <begin position="38"/>
        <end position="59"/>
    </location>
</feature>
<sequence length="227" mass="24997">MDSNLPVETAFTLFDILAIVTVVASVAVSAMRGIKAELITFGGWILSLIIARVSCEALANSFFPTLQPREMAVVFSFVLMFVAIRIVLHLIDYALDYFITAAQLNRINRILGGIVGLIKGFLFVSLSVLICSFTSLPQKEGWQIAKTSRFFERVAKFIAPSLPDFLAQQVAYPPRVGDEDYVPPEEQSTQSGSLKKQKPEKKVKKSTESDSQNSENSNLPNGTSVTE</sequence>
<feature type="transmembrane region" description="Helical" evidence="6">
    <location>
        <begin position="12"/>
        <end position="31"/>
    </location>
</feature>
<feature type="transmembrane region" description="Helical" evidence="6">
    <location>
        <begin position="71"/>
        <end position="95"/>
    </location>
</feature>
<dbReference type="InterPro" id="IPR003825">
    <property type="entry name" value="Colicin-V_CvpA"/>
</dbReference>
<feature type="region of interest" description="Disordered" evidence="5">
    <location>
        <begin position="176"/>
        <end position="227"/>
    </location>
</feature>
<dbReference type="PANTHER" id="PTHR36926:SF1">
    <property type="entry name" value="COLICIN V PRODUCTION PROTEIN"/>
    <property type="match status" value="1"/>
</dbReference>
<dbReference type="AlphaFoldDB" id="A0A376BVL8"/>
<evidence type="ECO:0000256" key="4">
    <source>
        <dbReference type="ARBA" id="ARBA00023136"/>
    </source>
</evidence>
<evidence type="ECO:0000256" key="2">
    <source>
        <dbReference type="ARBA" id="ARBA00022692"/>
    </source>
</evidence>
<dbReference type="EMBL" id="UFSO01000003">
    <property type="protein sequence ID" value="SSY80891.1"/>
    <property type="molecule type" value="Genomic_DNA"/>
</dbReference>
<evidence type="ECO:0000256" key="1">
    <source>
        <dbReference type="ARBA" id="ARBA00004141"/>
    </source>
</evidence>
<comment type="subcellular location">
    <subcellularLocation>
        <location evidence="1">Membrane</location>
        <topology evidence="1">Multi-pass membrane protein</topology>
    </subcellularLocation>
</comment>
<organism evidence="7 8">
    <name type="scientific">Alysiella crassa</name>
    <dbReference type="NCBI Taxonomy" id="153491"/>
    <lineage>
        <taxon>Bacteria</taxon>
        <taxon>Pseudomonadati</taxon>
        <taxon>Pseudomonadota</taxon>
        <taxon>Betaproteobacteria</taxon>
        <taxon>Neisseriales</taxon>
        <taxon>Neisseriaceae</taxon>
        <taxon>Alysiella</taxon>
    </lineage>
</organism>
<gene>
    <name evidence="7" type="ORF">NCTC10283_02455</name>
</gene>
<dbReference type="Pfam" id="PF02674">
    <property type="entry name" value="Colicin_V"/>
    <property type="match status" value="1"/>
</dbReference>
<keyword evidence="3 6" id="KW-1133">Transmembrane helix</keyword>
<evidence type="ECO:0000256" key="6">
    <source>
        <dbReference type="SAM" id="Phobius"/>
    </source>
</evidence>
<dbReference type="GO" id="GO:0016020">
    <property type="term" value="C:membrane"/>
    <property type="evidence" value="ECO:0007669"/>
    <property type="project" value="UniProtKB-SubCell"/>
</dbReference>
<dbReference type="Proteomes" id="UP000254209">
    <property type="component" value="Unassembled WGS sequence"/>
</dbReference>